<proteinExistence type="predicted"/>
<dbReference type="EMBL" id="HBIX01030256">
    <property type="protein sequence ID" value="CAE0727374.1"/>
    <property type="molecule type" value="Transcribed_RNA"/>
</dbReference>
<gene>
    <name evidence="1" type="ORF">PAUS00366_LOCUS20157</name>
</gene>
<accession>A0A7S4EPP9</accession>
<evidence type="ECO:0000313" key="1">
    <source>
        <dbReference type="EMBL" id="CAE0727374.1"/>
    </source>
</evidence>
<sequence length="249" mass="26928">MRFTISAQTTILSLGFLSSSDVLIHAFTATSSSGSISSSYRNADEKSVAVISSTQLAAASTDQLIEQTKRLFDDDVKLGLADGGDCLAESFQFCAAVVGPIGKEAFLNALNGFKLEDSFDITQNRFGYSVSPVQPNRVYFMTSNTATMTKEFMGVAPENSPNKELILPPECHHADFDDNGKLTEYGFYTADRQYGNTGGLGGAFGFFYGVGKALPFREAKPFKKSKTFAFFTWLGNITSKSSKSSSDSN</sequence>
<protein>
    <submittedName>
        <fullName evidence="1">Uncharacterized protein</fullName>
    </submittedName>
</protein>
<dbReference type="AlphaFoldDB" id="A0A7S4EPP9"/>
<reference evidence="1" key="1">
    <citation type="submission" date="2021-01" db="EMBL/GenBank/DDBJ databases">
        <authorList>
            <person name="Corre E."/>
            <person name="Pelletier E."/>
            <person name="Niang G."/>
            <person name="Scheremetjew M."/>
            <person name="Finn R."/>
            <person name="Kale V."/>
            <person name="Holt S."/>
            <person name="Cochrane G."/>
            <person name="Meng A."/>
            <person name="Brown T."/>
            <person name="Cohen L."/>
        </authorList>
    </citation>
    <scope>NUCLEOTIDE SEQUENCE</scope>
    <source>
        <strain evidence="1">10249 10 AB</strain>
    </source>
</reference>
<name>A0A7S4EPP9_9STRA</name>
<organism evidence="1">
    <name type="scientific">Pseudo-nitzschia australis</name>
    <dbReference type="NCBI Taxonomy" id="44445"/>
    <lineage>
        <taxon>Eukaryota</taxon>
        <taxon>Sar</taxon>
        <taxon>Stramenopiles</taxon>
        <taxon>Ochrophyta</taxon>
        <taxon>Bacillariophyta</taxon>
        <taxon>Bacillariophyceae</taxon>
        <taxon>Bacillariophycidae</taxon>
        <taxon>Bacillariales</taxon>
        <taxon>Bacillariaceae</taxon>
        <taxon>Pseudo-nitzschia</taxon>
    </lineage>
</organism>